<evidence type="ECO:0000313" key="1">
    <source>
        <dbReference type="EMBL" id="RUT45539.1"/>
    </source>
</evidence>
<reference evidence="1 2" key="1">
    <citation type="submission" date="2018-12" db="EMBL/GenBank/DDBJ databases">
        <authorList>
            <person name="Sun L."/>
            <person name="Chen Z."/>
        </authorList>
    </citation>
    <scope>NUCLEOTIDE SEQUENCE [LARGE SCALE GENOMIC DNA]</scope>
    <source>
        <strain evidence="1 2">DSM 15890</strain>
    </source>
</reference>
<sequence length="68" mass="7854">MNKHEWLLAEGRKVVKPYIDEESIDRNGRYALAFVIGGYWSVLIKWVSEGAIESPEELALIVKSTYRK</sequence>
<evidence type="ECO:0000313" key="2">
    <source>
        <dbReference type="Proteomes" id="UP000279446"/>
    </source>
</evidence>
<dbReference type="AlphaFoldDB" id="A0A433Y852"/>
<organism evidence="1 2">
    <name type="scientific">Paenibacillus anaericanus</name>
    <dbReference type="NCBI Taxonomy" id="170367"/>
    <lineage>
        <taxon>Bacteria</taxon>
        <taxon>Bacillati</taxon>
        <taxon>Bacillota</taxon>
        <taxon>Bacilli</taxon>
        <taxon>Bacillales</taxon>
        <taxon>Paenibacillaceae</taxon>
        <taxon>Paenibacillus</taxon>
    </lineage>
</organism>
<dbReference type="EMBL" id="RZNY01000011">
    <property type="protein sequence ID" value="RUT45539.1"/>
    <property type="molecule type" value="Genomic_DNA"/>
</dbReference>
<proteinExistence type="predicted"/>
<gene>
    <name evidence="1" type="ORF">EJP82_14705</name>
</gene>
<dbReference type="Gene3D" id="1.10.357.10">
    <property type="entry name" value="Tetracycline Repressor, domain 2"/>
    <property type="match status" value="1"/>
</dbReference>
<keyword evidence="2" id="KW-1185">Reference proteome</keyword>
<dbReference type="Proteomes" id="UP000279446">
    <property type="component" value="Unassembled WGS sequence"/>
</dbReference>
<accession>A0A433Y852</accession>
<comment type="caution">
    <text evidence="1">The sequence shown here is derived from an EMBL/GenBank/DDBJ whole genome shotgun (WGS) entry which is preliminary data.</text>
</comment>
<name>A0A433Y852_9BACL</name>
<protein>
    <recommendedName>
        <fullName evidence="3">Transcriptional regulator TetR C-terminal Firmicutes type domain-containing protein</fullName>
    </recommendedName>
</protein>
<evidence type="ECO:0008006" key="3">
    <source>
        <dbReference type="Google" id="ProtNLM"/>
    </source>
</evidence>